<keyword evidence="9 11" id="KW-0624">Polysaccharide degradation</keyword>
<evidence type="ECO:0000256" key="12">
    <source>
        <dbReference type="SAM" id="MobiDB-lite"/>
    </source>
</evidence>
<accession>K4QUN3</accession>
<reference evidence="15 16" key="1">
    <citation type="journal article" date="2012" name="J. Bacteriol.">
        <title>Genome sequence of the bacterium Streptomyces davawensis JCM 4913 and heterologous production of the unique antibiotic roseoflavin.</title>
        <authorList>
            <person name="Jankowitsch F."/>
            <person name="Schwarz J."/>
            <person name="Ruckert C."/>
            <person name="Gust B."/>
            <person name="Szczepanowski R."/>
            <person name="Blom J."/>
            <person name="Pelzer S."/>
            <person name="Kalinowski J."/>
            <person name="Mack M."/>
        </authorList>
    </citation>
    <scope>NUCLEOTIDE SEQUENCE [LARGE SCALE GENOMIC DNA]</scope>
    <source>
        <strain evidence="16">DSM 101723 / JCM 4913 / KCC S-0913 / 768</strain>
    </source>
</reference>
<dbReference type="Proteomes" id="UP000008043">
    <property type="component" value="Chromosome"/>
</dbReference>
<dbReference type="GO" id="GO:0046373">
    <property type="term" value="P:L-arabinose metabolic process"/>
    <property type="evidence" value="ECO:0007669"/>
    <property type="project" value="InterPro"/>
</dbReference>
<evidence type="ECO:0000256" key="11">
    <source>
        <dbReference type="RuleBase" id="RU361174"/>
    </source>
</evidence>
<evidence type="ECO:0000259" key="14">
    <source>
        <dbReference type="PROSITE" id="PS51760"/>
    </source>
</evidence>
<dbReference type="InterPro" id="IPR005193">
    <property type="entry name" value="GH62_arabinosidase"/>
</dbReference>
<dbReference type="HOGENOM" id="CLU_016688_0_0_11"/>
<dbReference type="InterPro" id="IPR035992">
    <property type="entry name" value="Ricin_B-like_lectins"/>
</dbReference>
<dbReference type="InterPro" id="IPR017853">
    <property type="entry name" value="GH"/>
</dbReference>
<dbReference type="PRINTS" id="PR00134">
    <property type="entry name" value="GLHYDRLASE10"/>
</dbReference>
<dbReference type="SMART" id="SM00458">
    <property type="entry name" value="RICIN"/>
    <property type="match status" value="1"/>
</dbReference>
<comment type="catalytic activity">
    <reaction evidence="1">
        <text>Hydrolysis of terminal non-reducing alpha-L-arabinofuranoside residues in alpha-L-arabinosides.</text>
        <dbReference type="EC" id="3.2.1.55"/>
    </reaction>
</comment>
<keyword evidence="8 11" id="KW-0326">Glycosidase</keyword>
<feature type="domain" description="GH10" evidence="14">
    <location>
        <begin position="93"/>
        <end position="388"/>
    </location>
</feature>
<dbReference type="GO" id="GO:0005576">
    <property type="term" value="C:extracellular region"/>
    <property type="evidence" value="ECO:0007669"/>
    <property type="project" value="UniProtKB-SubCell"/>
</dbReference>
<keyword evidence="16" id="KW-1185">Reference proteome</keyword>
<dbReference type="Pfam" id="PF03664">
    <property type="entry name" value="Glyco_hydro_62"/>
    <property type="match status" value="1"/>
</dbReference>
<evidence type="ECO:0000256" key="2">
    <source>
        <dbReference type="ARBA" id="ARBA00004613"/>
    </source>
</evidence>
<dbReference type="PROSITE" id="PS50231">
    <property type="entry name" value="RICIN_B_LECTIN"/>
    <property type="match status" value="1"/>
</dbReference>
<comment type="catalytic activity">
    <reaction evidence="11">
        <text>Endohydrolysis of (1-&gt;4)-beta-D-xylosidic linkages in xylans.</text>
        <dbReference type="EC" id="3.2.1.8"/>
    </reaction>
</comment>
<evidence type="ECO:0000256" key="3">
    <source>
        <dbReference type="ARBA" id="ARBA00022525"/>
    </source>
</evidence>
<evidence type="ECO:0000256" key="9">
    <source>
        <dbReference type="ARBA" id="ARBA00023326"/>
    </source>
</evidence>
<dbReference type="InterPro" id="IPR031158">
    <property type="entry name" value="GH10_AS"/>
</dbReference>
<keyword evidence="13" id="KW-0472">Membrane</keyword>
<feature type="region of interest" description="Disordered" evidence="12">
    <location>
        <begin position="24"/>
        <end position="57"/>
    </location>
</feature>
<feature type="compositionally biased region" description="Polar residues" evidence="12">
    <location>
        <begin position="833"/>
        <end position="844"/>
    </location>
</feature>
<comment type="subcellular location">
    <subcellularLocation>
        <location evidence="2">Secreted</location>
    </subcellularLocation>
</comment>
<dbReference type="PANTHER" id="PTHR40631:SF1">
    <property type="entry name" value="ALPHA-L-ARABINOFURANOSIDASE AXHA-2-RELATED"/>
    <property type="match status" value="1"/>
</dbReference>
<dbReference type="eggNOG" id="COG3693">
    <property type="taxonomic scope" value="Bacteria"/>
</dbReference>
<evidence type="ECO:0000256" key="7">
    <source>
        <dbReference type="ARBA" id="ARBA00023277"/>
    </source>
</evidence>
<dbReference type="InterPro" id="IPR000772">
    <property type="entry name" value="Ricin_B_lectin"/>
</dbReference>
<dbReference type="Gene3D" id="2.115.10.20">
    <property type="entry name" value="Glycosyl hydrolase domain, family 43"/>
    <property type="match status" value="1"/>
</dbReference>
<dbReference type="EMBL" id="HE971709">
    <property type="protein sequence ID" value="CCK27711.1"/>
    <property type="molecule type" value="Genomic_DNA"/>
</dbReference>
<organism evidence="15 16">
    <name type="scientific">Streptomyces davaonensis (strain DSM 101723 / JCM 4913 / KCC S-0913 / 768)</name>
    <dbReference type="NCBI Taxonomy" id="1214101"/>
    <lineage>
        <taxon>Bacteria</taxon>
        <taxon>Bacillati</taxon>
        <taxon>Actinomycetota</taxon>
        <taxon>Actinomycetes</taxon>
        <taxon>Kitasatosporales</taxon>
        <taxon>Streptomycetaceae</taxon>
        <taxon>Streptomyces</taxon>
    </lineage>
</organism>
<name>K4QUN3_STRDJ</name>
<dbReference type="SUPFAM" id="SSF75005">
    <property type="entry name" value="Arabinanase/levansucrase/invertase"/>
    <property type="match status" value="1"/>
</dbReference>
<keyword evidence="7 11" id="KW-0119">Carbohydrate metabolism</keyword>
<dbReference type="SUPFAM" id="SSF50370">
    <property type="entry name" value="Ricin B-like lectins"/>
    <property type="match status" value="1"/>
</dbReference>
<evidence type="ECO:0000256" key="5">
    <source>
        <dbReference type="ARBA" id="ARBA00022729"/>
    </source>
</evidence>
<evidence type="ECO:0000256" key="13">
    <source>
        <dbReference type="SAM" id="Phobius"/>
    </source>
</evidence>
<evidence type="ECO:0000256" key="1">
    <source>
        <dbReference type="ARBA" id="ARBA00001462"/>
    </source>
</evidence>
<feature type="active site" description="Nucleophile" evidence="10">
    <location>
        <position position="325"/>
    </location>
</feature>
<dbReference type="Pfam" id="PF14200">
    <property type="entry name" value="RicinB_lectin_2"/>
    <property type="match status" value="2"/>
</dbReference>
<dbReference type="GO" id="GO:0031176">
    <property type="term" value="F:endo-1,4-beta-xylanase activity"/>
    <property type="evidence" value="ECO:0007669"/>
    <property type="project" value="UniProtKB-EC"/>
</dbReference>
<dbReference type="Pfam" id="PF00331">
    <property type="entry name" value="Glyco_hydro_10"/>
    <property type="match status" value="1"/>
</dbReference>
<dbReference type="CDD" id="cd08987">
    <property type="entry name" value="GH62"/>
    <property type="match status" value="1"/>
</dbReference>
<protein>
    <recommendedName>
        <fullName evidence="11">Beta-xylanase</fullName>
        <ecNumber evidence="11">3.2.1.8</ecNumber>
    </recommendedName>
</protein>
<dbReference type="SMART" id="SM00633">
    <property type="entry name" value="Glyco_10"/>
    <property type="match status" value="1"/>
</dbReference>
<evidence type="ECO:0000256" key="10">
    <source>
        <dbReference type="PROSITE-ProRule" id="PRU10061"/>
    </source>
</evidence>
<evidence type="ECO:0000256" key="4">
    <source>
        <dbReference type="ARBA" id="ARBA00022651"/>
    </source>
</evidence>
<keyword evidence="6 11" id="KW-0378">Hydrolase</keyword>
<feature type="region of interest" description="Disordered" evidence="12">
    <location>
        <begin position="832"/>
        <end position="857"/>
    </location>
</feature>
<dbReference type="PANTHER" id="PTHR40631">
    <property type="entry name" value="ALPHA-L-ARABINOFURANOSIDASE AXHA-2-RELATED"/>
    <property type="match status" value="1"/>
</dbReference>
<evidence type="ECO:0000256" key="8">
    <source>
        <dbReference type="ARBA" id="ARBA00023295"/>
    </source>
</evidence>
<dbReference type="Gene3D" id="2.80.10.50">
    <property type="match status" value="3"/>
</dbReference>
<dbReference type="AlphaFoldDB" id="K4QUN3"/>
<evidence type="ECO:0000313" key="15">
    <source>
        <dbReference type="EMBL" id="CCK27711.1"/>
    </source>
</evidence>
<dbReference type="EC" id="3.2.1.8" evidence="11"/>
<gene>
    <name evidence="15" type="ORF">BN159_3332</name>
</gene>
<evidence type="ECO:0000256" key="6">
    <source>
        <dbReference type="ARBA" id="ARBA00022801"/>
    </source>
</evidence>
<dbReference type="InterPro" id="IPR001000">
    <property type="entry name" value="GH10_dom"/>
</dbReference>
<dbReference type="PATRIC" id="fig|1214101.3.peg.3380"/>
<feature type="transmembrane region" description="Helical" evidence="13">
    <location>
        <begin position="61"/>
        <end position="82"/>
    </location>
</feature>
<dbReference type="GO" id="GO:0046556">
    <property type="term" value="F:alpha-L-arabinofuranosidase activity"/>
    <property type="evidence" value="ECO:0007669"/>
    <property type="project" value="UniProtKB-EC"/>
</dbReference>
<sequence>MELGGDGGDGREISSLDRGNLCVRGGNWQVPGPDQGPLCQKDMPLSDQNPSHRRRPATRRVLAAAVVLAAAGAAVPLVALAARTPEARTPSTAADAAAGSGRYFGTAVAAGRLGDSTYSAILDREFEMITPENEMKWDAIEPSRGSFTFAAADSIVSHASAHGQRLRGHTLVWHSQLPGWVKSITDANTLRTVMKNHITQEMTHYKGKIYAWDVVNEAFADGGSGRHRSSVFQDVLGNGFIEEAFRTARNADPSAKLCYNDYNIENWSDAKTQGVYKMVKDFKSRGVPIDCVGLQSHFGTSGPPAGFQTTLSNFAALGVDVQITELDIAQASATAYTDAVRACMNVTRCTGITVWGIRDSDSWRTGENALLFDAGGNKKPAYSAVLTALGSTGSGGTQAGGITSGTVYTLSNAAAGRVLDEPAGQNDNGTPLQVWDASGAANQQWRANRNSDGSYTLTNIASGRVLDEPANRTANGTRMTVWDANGGTHQHWKAHRNSDGSYTLTNVASGRALEIPGGRTANGTPVQIWDTNGGGANQRWNFQPTAAPKSDTCALPSTYRWTSTGALAQPANGWASLKDFTTVTYNGKHLAYGSNYSGSAYGSMAFSPFTNWSDMASARQTGMSQKAVAPTLFYFAPKKLWVLAYQWGPWPFSYRTSSDPTNPNGWSAPQPLFTGSIPRTDSPTGPIDQTLIADDKNMYLFFAGDNGKIYQSTMPIGNFPAGFGSSYTTVMSDTVKNLFEAPQVYKVKGQNQYLMIVEARGANEQRFFRSFTATSLNGPWTPQAATESNPFAGKANSGATWTNDISHGDLVRNNPDQTMTIDPCNLQFLYQGKSPNTPPNTSYDNLPYRPGILTLKR</sequence>
<dbReference type="PROSITE" id="PS00591">
    <property type="entry name" value="GH10_1"/>
    <property type="match status" value="1"/>
</dbReference>
<dbReference type="KEGG" id="sdv:BN159_3332"/>
<dbReference type="PROSITE" id="PS51760">
    <property type="entry name" value="GH10_2"/>
    <property type="match status" value="1"/>
</dbReference>
<dbReference type="CDD" id="cd00161">
    <property type="entry name" value="beta-trefoil_Ricin-like"/>
    <property type="match status" value="1"/>
</dbReference>
<keyword evidence="13" id="KW-1133">Transmembrane helix</keyword>
<dbReference type="SUPFAM" id="SSF51445">
    <property type="entry name" value="(Trans)glycosidases"/>
    <property type="match status" value="1"/>
</dbReference>
<keyword evidence="4" id="KW-0858">Xylan degradation</keyword>
<dbReference type="STRING" id="1214101.BN159_3332"/>
<dbReference type="Gene3D" id="3.20.20.80">
    <property type="entry name" value="Glycosidases"/>
    <property type="match status" value="1"/>
</dbReference>
<keyword evidence="3" id="KW-0964">Secreted</keyword>
<evidence type="ECO:0000313" key="16">
    <source>
        <dbReference type="Proteomes" id="UP000008043"/>
    </source>
</evidence>
<comment type="similarity">
    <text evidence="11">Belongs to the glycosyl hydrolase 10 (cellulase F) family.</text>
</comment>
<dbReference type="GO" id="GO:0045493">
    <property type="term" value="P:xylan catabolic process"/>
    <property type="evidence" value="ECO:0007669"/>
    <property type="project" value="UniProtKB-KW"/>
</dbReference>
<dbReference type="InterPro" id="IPR023296">
    <property type="entry name" value="Glyco_hydro_beta-prop_sf"/>
</dbReference>
<keyword evidence="13" id="KW-0812">Transmembrane</keyword>
<proteinExistence type="inferred from homology"/>
<keyword evidence="5" id="KW-0732">Signal</keyword>